<organism evidence="2 3">
    <name type="scientific">Flintibacter hominis</name>
    <dbReference type="NCBI Taxonomy" id="2763048"/>
    <lineage>
        <taxon>Bacteria</taxon>
        <taxon>Bacillati</taxon>
        <taxon>Bacillota</taxon>
        <taxon>Clostridia</taxon>
        <taxon>Eubacteriales</taxon>
        <taxon>Flintibacter</taxon>
    </lineage>
</organism>
<name>A0A8J6J7U2_9FIRM</name>
<dbReference type="Pfam" id="PF14221">
    <property type="entry name" value="DUF4330"/>
    <property type="match status" value="1"/>
</dbReference>
<evidence type="ECO:0000313" key="3">
    <source>
        <dbReference type="Proteomes" id="UP000628736"/>
    </source>
</evidence>
<accession>A0A8J6J7U2</accession>
<feature type="transmembrane region" description="Helical" evidence="1">
    <location>
        <begin position="12"/>
        <end position="35"/>
    </location>
</feature>
<keyword evidence="1" id="KW-0472">Membrane</keyword>
<protein>
    <submittedName>
        <fullName evidence="2">DUF4330 domain-containing protein</fullName>
    </submittedName>
</protein>
<dbReference type="AlphaFoldDB" id="A0A8J6J7U2"/>
<dbReference type="InterPro" id="IPR025480">
    <property type="entry name" value="DUF4330"/>
</dbReference>
<evidence type="ECO:0000256" key="1">
    <source>
        <dbReference type="SAM" id="Phobius"/>
    </source>
</evidence>
<dbReference type="EMBL" id="JACOPO010000001">
    <property type="protein sequence ID" value="MBC5721278.1"/>
    <property type="molecule type" value="Genomic_DNA"/>
</dbReference>
<keyword evidence="1" id="KW-1133">Transmembrane helix</keyword>
<dbReference type="Proteomes" id="UP000628736">
    <property type="component" value="Unassembled WGS sequence"/>
</dbReference>
<gene>
    <name evidence="2" type="ORF">H8S11_00335</name>
</gene>
<reference evidence="2" key="1">
    <citation type="submission" date="2020-08" db="EMBL/GenBank/DDBJ databases">
        <title>Genome public.</title>
        <authorList>
            <person name="Liu C."/>
            <person name="Sun Q."/>
        </authorList>
    </citation>
    <scope>NUCLEOTIDE SEQUENCE</scope>
    <source>
        <strain evidence="2">NSJ-23</strain>
    </source>
</reference>
<comment type="caution">
    <text evidence="2">The sequence shown here is derived from an EMBL/GenBank/DDBJ whole genome shotgun (WGS) entry which is preliminary data.</text>
</comment>
<dbReference type="RefSeq" id="WP_186851808.1">
    <property type="nucleotide sequence ID" value="NZ_JACOPO010000001.1"/>
</dbReference>
<evidence type="ECO:0000313" key="2">
    <source>
        <dbReference type="EMBL" id="MBC5721278.1"/>
    </source>
</evidence>
<proteinExistence type="predicted"/>
<keyword evidence="1" id="KW-0812">Transmembrane</keyword>
<sequence length="168" mass="18316">MEENKYKFRLRLNLFDGVILVVALAVAAVLLWMAVKPQAVSNESSTAAATVRYTIRFQRWIEGTGSIIQPGDKLVDNIKNNELGQVVSTQAVPAQTQLLDQESHSYVLADVPGYEDILVTVEAPCTVSEEAVILGSNFQLLVGSTAYIRGEGYMASGPIISIEREGQE</sequence>
<keyword evidence="3" id="KW-1185">Reference proteome</keyword>